<reference evidence="1" key="1">
    <citation type="submission" date="2019-04" db="EMBL/GenBank/DDBJ databases">
        <title>Evolution of Biomass-Degrading Anaerobic Consortia Revealed by Metagenomics.</title>
        <authorList>
            <person name="Peng X."/>
        </authorList>
    </citation>
    <scope>NUCLEOTIDE SEQUENCE</scope>
    <source>
        <strain evidence="1">SIG13</strain>
    </source>
</reference>
<evidence type="ECO:0008006" key="3">
    <source>
        <dbReference type="Google" id="ProtNLM"/>
    </source>
</evidence>
<organism evidence="1 2">
    <name type="scientific">Methanobrevibacter millerae</name>
    <dbReference type="NCBI Taxonomy" id="230361"/>
    <lineage>
        <taxon>Archaea</taxon>
        <taxon>Methanobacteriati</taxon>
        <taxon>Methanobacteriota</taxon>
        <taxon>Methanomada group</taxon>
        <taxon>Methanobacteria</taxon>
        <taxon>Methanobacteriales</taxon>
        <taxon>Methanobacteriaceae</taxon>
        <taxon>Methanobrevibacter</taxon>
    </lineage>
</organism>
<gene>
    <name evidence="1" type="ORF">E7Z74_07825</name>
</gene>
<evidence type="ECO:0000313" key="1">
    <source>
        <dbReference type="EMBL" id="MBE6511148.1"/>
    </source>
</evidence>
<proteinExistence type="predicted"/>
<sequence>MRSNTSTILATIQSRDLVKYYKNDSQYIVTLLGKDGKAVGAGETVKFNINGVFYERQTNASGQAKLSINLLPGNYIITAEYNDCAVSNN</sequence>
<evidence type="ECO:0000313" key="2">
    <source>
        <dbReference type="Proteomes" id="UP000713479"/>
    </source>
</evidence>
<dbReference type="Gene3D" id="2.60.40.10">
    <property type="entry name" value="Immunoglobulins"/>
    <property type="match status" value="1"/>
</dbReference>
<dbReference type="EMBL" id="SUTF01000009">
    <property type="protein sequence ID" value="MBE6511148.1"/>
    <property type="molecule type" value="Genomic_DNA"/>
</dbReference>
<dbReference type="Proteomes" id="UP000713479">
    <property type="component" value="Unassembled WGS sequence"/>
</dbReference>
<comment type="caution">
    <text evidence="1">The sequence shown here is derived from an EMBL/GenBank/DDBJ whole genome shotgun (WGS) entry which is preliminary data.</text>
</comment>
<accession>A0A8T3VRV6</accession>
<dbReference type="InterPro" id="IPR013783">
    <property type="entry name" value="Ig-like_fold"/>
</dbReference>
<protein>
    <recommendedName>
        <fullName evidence="3">Adhesin-like protein</fullName>
    </recommendedName>
</protein>
<dbReference type="AlphaFoldDB" id="A0A8T3VRV6"/>
<name>A0A8T3VRV6_9EURY</name>